<gene>
    <name evidence="1" type="ORF">EDS130_LOCUS29736</name>
</gene>
<accession>A0A815C9U8</accession>
<dbReference type="EMBL" id="CAJNOJ010000203">
    <property type="protein sequence ID" value="CAF1284364.1"/>
    <property type="molecule type" value="Genomic_DNA"/>
</dbReference>
<evidence type="ECO:0000313" key="2">
    <source>
        <dbReference type="Proteomes" id="UP000663852"/>
    </source>
</evidence>
<protein>
    <submittedName>
        <fullName evidence="1">Uncharacterized protein</fullName>
    </submittedName>
</protein>
<proteinExistence type="predicted"/>
<sequence>MLLSKFSCKSILIGLAVGASLTVYAVYKSYNTYKSNSKYMNIEPKLPTSSIQSSINGGVGGESNCVNVYNNITMNNYWPTAQASRSLPTDTH</sequence>
<dbReference type="Proteomes" id="UP000663852">
    <property type="component" value="Unassembled WGS sequence"/>
</dbReference>
<dbReference type="AlphaFoldDB" id="A0A815C9U8"/>
<comment type="caution">
    <text evidence="1">The sequence shown here is derived from an EMBL/GenBank/DDBJ whole genome shotgun (WGS) entry which is preliminary data.</text>
</comment>
<name>A0A815C9U8_ADIRI</name>
<organism evidence="1 2">
    <name type="scientific">Adineta ricciae</name>
    <name type="common">Rotifer</name>
    <dbReference type="NCBI Taxonomy" id="249248"/>
    <lineage>
        <taxon>Eukaryota</taxon>
        <taxon>Metazoa</taxon>
        <taxon>Spiralia</taxon>
        <taxon>Gnathifera</taxon>
        <taxon>Rotifera</taxon>
        <taxon>Eurotatoria</taxon>
        <taxon>Bdelloidea</taxon>
        <taxon>Adinetida</taxon>
        <taxon>Adinetidae</taxon>
        <taxon>Adineta</taxon>
    </lineage>
</organism>
<evidence type="ECO:0000313" key="1">
    <source>
        <dbReference type="EMBL" id="CAF1284364.1"/>
    </source>
</evidence>
<reference evidence="1" key="1">
    <citation type="submission" date="2021-02" db="EMBL/GenBank/DDBJ databases">
        <authorList>
            <person name="Nowell W R."/>
        </authorList>
    </citation>
    <scope>NUCLEOTIDE SEQUENCE</scope>
</reference>